<dbReference type="PRINTS" id="PR00830">
    <property type="entry name" value="ENDOLAPTASE"/>
</dbReference>
<keyword evidence="2" id="KW-0804">Transcription</keyword>
<gene>
    <name evidence="6" type="ORF">EG327_000663</name>
</gene>
<accession>A0A8H3VMA0</accession>
<sequence>MESVYTSLETRALKIHQRARSENAQNRAIIAFAGPPGSGKSTIAEEVVRRLNKRAAKAFAMVMSMDGFHLPRKTLDELPNREEAHKRRGVVWTFDAPRAVSLVERLHGTKDDRTVVISAPGFNHAEKDPVEDAIVIPGDISLVILEGLWLLYNQEPWNRISSLVDDTWFVDVDAEIARHRVAKRHVQAGIESNWDDAVRRASENDLVNGEEVRRKLVTPGIAVYSYLTQKTFYRPATSLSRVPKAKSGKPCTFEALPPRTSLTRKNLDDAERKNRQLESLLRSIRPDLDVDSALQDVLDASLDSVDANGTEARDKQPSPRSADEFEWHETALSEPTGASKDGNHIGDGMANTVAQEAGYLGGFLASLRALDLIPFQGNTSGTKLLQTISSLISPDSGWPDPATDTDAEEEHPNNLQTSIPLLSEQLATSAVVDLLVGTYFQLYHSSYPILHESTFRERCRNRRSNTHKSSFQITFYMVLALGHWLSAPEKEHSQALYYSAARSLFTIKLLEAGTLGTVQALLLMGNYLQKVDRPNTGYNFVGIAYRMALGLGLHREAPTKNHGDILAHERRRQVFWTLYCFDSGFSITTGRPTTISDTFIDAKLPRNIDDHGASMIATVPIEVDFPTSYSAIIAQSRLAIIANRIHTISMSAQVAGTEMDSNLASTEESIDEWRRSLPPYFSLGGIPSWFRAPRAVLFWKEQNLRILLWQALERRPNLWPGKVESSLKCCTASLQAVFDICGFCRENVDLVHRGLSWYATYFLFQATLVLLLFEVQAAQESGKGVDHRAGSWTQGIAQARDCLTLLGKESNAAKRCMAVLRRIQSGALVPSPESSNSGAANLNGVIEPAFQYNNGQARDSAGLAHMLLQDEASPETAAIFGSDWSTAADPSLSTFLGDNSMQDFFQDFNGFPGTLEQNHFDYINYNMYNTGYQG</sequence>
<dbReference type="PANTHER" id="PTHR47424:SF2">
    <property type="entry name" value="TRANSCRIPTION FACTOR DOMAIN-CONTAINING PROTEIN-RELATED"/>
    <property type="match status" value="1"/>
</dbReference>
<dbReference type="InterPro" id="IPR006083">
    <property type="entry name" value="PRK/URK"/>
</dbReference>
<dbReference type="SUPFAM" id="SSF52540">
    <property type="entry name" value="P-loop containing nucleoside triphosphate hydrolases"/>
    <property type="match status" value="1"/>
</dbReference>
<dbReference type="InterPro" id="IPR051127">
    <property type="entry name" value="Fungal_SecMet_Regulators"/>
</dbReference>
<keyword evidence="7" id="KW-1185">Reference proteome</keyword>
<evidence type="ECO:0000259" key="5">
    <source>
        <dbReference type="SMART" id="SM00906"/>
    </source>
</evidence>
<keyword evidence="1" id="KW-0805">Transcription regulation</keyword>
<dbReference type="InterPro" id="IPR007219">
    <property type="entry name" value="XnlR_reg_dom"/>
</dbReference>
<organism evidence="6 7">
    <name type="scientific">Venturia inaequalis</name>
    <name type="common">Apple scab fungus</name>
    <dbReference type="NCBI Taxonomy" id="5025"/>
    <lineage>
        <taxon>Eukaryota</taxon>
        <taxon>Fungi</taxon>
        <taxon>Dikarya</taxon>
        <taxon>Ascomycota</taxon>
        <taxon>Pezizomycotina</taxon>
        <taxon>Dothideomycetes</taxon>
        <taxon>Pleosporomycetidae</taxon>
        <taxon>Venturiales</taxon>
        <taxon>Venturiaceae</taxon>
        <taxon>Venturia</taxon>
    </lineage>
</organism>
<dbReference type="InterPro" id="IPR027417">
    <property type="entry name" value="P-loop_NTPase"/>
</dbReference>
<comment type="caution">
    <text evidence="6">The sequence shown here is derived from an EMBL/GenBank/DDBJ whole genome shotgun (WGS) entry which is preliminary data.</text>
</comment>
<evidence type="ECO:0000313" key="7">
    <source>
        <dbReference type="Proteomes" id="UP000490939"/>
    </source>
</evidence>
<feature type="domain" description="Xylanolytic transcriptional activator regulatory" evidence="5">
    <location>
        <begin position="537"/>
        <end position="611"/>
    </location>
</feature>
<dbReference type="GO" id="GO:0000981">
    <property type="term" value="F:DNA-binding transcription factor activity, RNA polymerase II-specific"/>
    <property type="evidence" value="ECO:0007669"/>
    <property type="project" value="TreeGrafter"/>
</dbReference>
<evidence type="ECO:0000256" key="4">
    <source>
        <dbReference type="SAM" id="MobiDB-lite"/>
    </source>
</evidence>
<dbReference type="Pfam" id="PF04082">
    <property type="entry name" value="Fungal_trans"/>
    <property type="match status" value="1"/>
</dbReference>
<name>A0A8H3VMA0_VENIN</name>
<evidence type="ECO:0000313" key="6">
    <source>
        <dbReference type="EMBL" id="KAE9991006.1"/>
    </source>
</evidence>
<dbReference type="GO" id="GO:0006351">
    <property type="term" value="P:DNA-templated transcription"/>
    <property type="evidence" value="ECO:0007669"/>
    <property type="project" value="InterPro"/>
</dbReference>
<dbReference type="Gene3D" id="3.40.50.300">
    <property type="entry name" value="P-loop containing nucleotide triphosphate hydrolases"/>
    <property type="match status" value="2"/>
</dbReference>
<feature type="region of interest" description="Disordered" evidence="4">
    <location>
        <begin position="244"/>
        <end position="270"/>
    </location>
</feature>
<feature type="region of interest" description="Disordered" evidence="4">
    <location>
        <begin position="305"/>
        <end position="325"/>
    </location>
</feature>
<feature type="compositionally biased region" description="Basic and acidic residues" evidence="4">
    <location>
        <begin position="311"/>
        <end position="325"/>
    </location>
</feature>
<dbReference type="CDD" id="cd12148">
    <property type="entry name" value="fungal_TF_MHR"/>
    <property type="match status" value="1"/>
</dbReference>
<dbReference type="GO" id="GO:0016301">
    <property type="term" value="F:kinase activity"/>
    <property type="evidence" value="ECO:0007669"/>
    <property type="project" value="InterPro"/>
</dbReference>
<dbReference type="SMART" id="SM00906">
    <property type="entry name" value="Fungal_trans"/>
    <property type="match status" value="1"/>
</dbReference>
<dbReference type="GO" id="GO:0008270">
    <property type="term" value="F:zinc ion binding"/>
    <property type="evidence" value="ECO:0007669"/>
    <property type="project" value="InterPro"/>
</dbReference>
<reference evidence="6 7" key="1">
    <citation type="submission" date="2019-07" db="EMBL/GenBank/DDBJ databases">
        <title>Venturia inaequalis Genome Resource.</title>
        <authorList>
            <person name="Lichtner F.J."/>
        </authorList>
    </citation>
    <scope>NUCLEOTIDE SEQUENCE [LARGE SCALE GENOMIC DNA]</scope>
    <source>
        <strain evidence="6 7">DMI_063113</strain>
    </source>
</reference>
<evidence type="ECO:0000256" key="2">
    <source>
        <dbReference type="ARBA" id="ARBA00023163"/>
    </source>
</evidence>
<evidence type="ECO:0000256" key="3">
    <source>
        <dbReference type="ARBA" id="ARBA00023242"/>
    </source>
</evidence>
<dbReference type="AlphaFoldDB" id="A0A8H3VMA0"/>
<dbReference type="GO" id="GO:0005524">
    <property type="term" value="F:ATP binding"/>
    <property type="evidence" value="ECO:0007669"/>
    <property type="project" value="InterPro"/>
</dbReference>
<keyword evidence="3" id="KW-0539">Nucleus</keyword>
<dbReference type="GO" id="GO:0000435">
    <property type="term" value="P:positive regulation of transcription from RNA polymerase II promoter by galactose"/>
    <property type="evidence" value="ECO:0007669"/>
    <property type="project" value="TreeGrafter"/>
</dbReference>
<dbReference type="GO" id="GO:0005634">
    <property type="term" value="C:nucleus"/>
    <property type="evidence" value="ECO:0007669"/>
    <property type="project" value="TreeGrafter"/>
</dbReference>
<dbReference type="Proteomes" id="UP000490939">
    <property type="component" value="Unassembled WGS sequence"/>
</dbReference>
<dbReference type="PANTHER" id="PTHR47424">
    <property type="entry name" value="REGULATORY PROTEIN GAL4"/>
    <property type="match status" value="1"/>
</dbReference>
<dbReference type="EMBL" id="WNWR01000113">
    <property type="protein sequence ID" value="KAE9991006.1"/>
    <property type="molecule type" value="Genomic_DNA"/>
</dbReference>
<protein>
    <recommendedName>
        <fullName evidence="5">Xylanolytic transcriptional activator regulatory domain-containing protein</fullName>
    </recommendedName>
</protein>
<proteinExistence type="predicted"/>
<evidence type="ECO:0000256" key="1">
    <source>
        <dbReference type="ARBA" id="ARBA00023015"/>
    </source>
</evidence>
<dbReference type="Pfam" id="PF00485">
    <property type="entry name" value="PRK"/>
    <property type="match status" value="1"/>
</dbReference>
<dbReference type="GO" id="GO:0000978">
    <property type="term" value="F:RNA polymerase II cis-regulatory region sequence-specific DNA binding"/>
    <property type="evidence" value="ECO:0007669"/>
    <property type="project" value="TreeGrafter"/>
</dbReference>